<sequence>MAELPPVPSPSPKQPQPAHRTGWSSSLKLPFKSKSAFSFLPSPRLKGSNSKGSKAKKVKSSKSKKTSPKSQAADADPVPLPSTTALARSSSGSEIEVEKAMQALKKNYRSSQKLVKSPKPKNKPPLIISPTPWDDRKLIITNTSETTKSAGTLDTSINPDASKYEFLTPTRIKPNKLKGASGASTPNSGTQGVECVMGSPDLFLIHGPSVTPPNRHRAPLAQSRSSEGDSNQSKGKRKSRRKKVSVVQNFCVETESVEENLSDISNVSSPSAEVKIGKNFLIETEGDDDESFQASPSNLFDALCPPPSTTPPLDQTVNTSYHDLTVNTSYHDSPKFDDSQRSFPSPVKTPELTSNANIVSDKPNKTLLAALSSLNLPPTAVVYYAPSPPPSYWSELRADLKSLPLETYTILITHHPHEPLSVPSTVGTSSLIKIVGEVDDRYERVLSTVKGFVKGNVEEGEATVRYQTLGSQDEV</sequence>
<reference evidence="3" key="1">
    <citation type="journal article" date="2023" name="Commun. Biol.">
        <title>Genome analysis of Parmales, the sister group of diatoms, reveals the evolutionary specialization of diatoms from phago-mixotrophs to photoautotrophs.</title>
        <authorList>
            <person name="Ban H."/>
            <person name="Sato S."/>
            <person name="Yoshikawa S."/>
            <person name="Yamada K."/>
            <person name="Nakamura Y."/>
            <person name="Ichinomiya M."/>
            <person name="Sato N."/>
            <person name="Blanc-Mathieu R."/>
            <person name="Endo H."/>
            <person name="Kuwata A."/>
            <person name="Ogata H."/>
        </authorList>
    </citation>
    <scope>NUCLEOTIDE SEQUENCE [LARGE SCALE GENOMIC DNA]</scope>
    <source>
        <strain evidence="3">NIES 3701</strain>
    </source>
</reference>
<feature type="region of interest" description="Disordered" evidence="1">
    <location>
        <begin position="165"/>
        <end position="245"/>
    </location>
</feature>
<gene>
    <name evidence="2" type="ORF">TrST_g2026</name>
</gene>
<protein>
    <submittedName>
        <fullName evidence="2">Uncharacterized protein</fullName>
    </submittedName>
</protein>
<feature type="region of interest" description="Disordered" evidence="1">
    <location>
        <begin position="331"/>
        <end position="351"/>
    </location>
</feature>
<name>A0A9W7EQD3_9STRA</name>
<evidence type="ECO:0000313" key="3">
    <source>
        <dbReference type="Proteomes" id="UP001165085"/>
    </source>
</evidence>
<feature type="compositionally biased region" description="Basic residues" evidence="1">
    <location>
        <begin position="234"/>
        <end position="244"/>
    </location>
</feature>
<organism evidence="2 3">
    <name type="scientific">Triparma strigata</name>
    <dbReference type="NCBI Taxonomy" id="1606541"/>
    <lineage>
        <taxon>Eukaryota</taxon>
        <taxon>Sar</taxon>
        <taxon>Stramenopiles</taxon>
        <taxon>Ochrophyta</taxon>
        <taxon>Bolidophyceae</taxon>
        <taxon>Parmales</taxon>
        <taxon>Triparmaceae</taxon>
        <taxon>Triparma</taxon>
    </lineage>
</organism>
<feature type="compositionally biased region" description="Low complexity" evidence="1">
    <location>
        <begin position="24"/>
        <end position="52"/>
    </location>
</feature>
<dbReference type="OrthoDB" id="10568583at2759"/>
<feature type="compositionally biased region" description="Basic residues" evidence="1">
    <location>
        <begin position="53"/>
        <end position="67"/>
    </location>
</feature>
<accession>A0A9W7EQD3</accession>
<keyword evidence="3" id="KW-1185">Reference proteome</keyword>
<feature type="compositionally biased region" description="Polar residues" evidence="1">
    <location>
        <begin position="222"/>
        <end position="232"/>
    </location>
</feature>
<feature type="region of interest" description="Disordered" evidence="1">
    <location>
        <begin position="108"/>
        <end position="135"/>
    </location>
</feature>
<dbReference type="AlphaFoldDB" id="A0A9W7EQD3"/>
<feature type="region of interest" description="Disordered" evidence="1">
    <location>
        <begin position="141"/>
        <end position="160"/>
    </location>
</feature>
<feature type="compositionally biased region" description="Polar residues" evidence="1">
    <location>
        <begin position="182"/>
        <end position="191"/>
    </location>
</feature>
<comment type="caution">
    <text evidence="2">The sequence shown here is derived from an EMBL/GenBank/DDBJ whole genome shotgun (WGS) entry which is preliminary data.</text>
</comment>
<evidence type="ECO:0000256" key="1">
    <source>
        <dbReference type="SAM" id="MobiDB-lite"/>
    </source>
</evidence>
<evidence type="ECO:0000313" key="2">
    <source>
        <dbReference type="EMBL" id="GMH86150.1"/>
    </source>
</evidence>
<feature type="compositionally biased region" description="Polar residues" evidence="1">
    <location>
        <begin position="141"/>
        <end position="159"/>
    </location>
</feature>
<feature type="compositionally biased region" description="Polar residues" evidence="1">
    <location>
        <begin position="81"/>
        <end position="93"/>
    </location>
</feature>
<proteinExistence type="predicted"/>
<feature type="region of interest" description="Disordered" evidence="1">
    <location>
        <begin position="1"/>
        <end position="94"/>
    </location>
</feature>
<dbReference type="EMBL" id="BRXY01000310">
    <property type="protein sequence ID" value="GMH86150.1"/>
    <property type="molecule type" value="Genomic_DNA"/>
</dbReference>
<feature type="compositionally biased region" description="Pro residues" evidence="1">
    <location>
        <begin position="1"/>
        <end position="15"/>
    </location>
</feature>
<dbReference type="Proteomes" id="UP001165085">
    <property type="component" value="Unassembled WGS sequence"/>
</dbReference>